<evidence type="ECO:0000313" key="3">
    <source>
        <dbReference type="Proteomes" id="UP001500325"/>
    </source>
</evidence>
<dbReference type="RefSeq" id="WP_345382056.1">
    <property type="nucleotide sequence ID" value="NZ_BAABIC010000013.1"/>
</dbReference>
<reference evidence="3" key="1">
    <citation type="journal article" date="2019" name="Int. J. Syst. Evol. Microbiol.">
        <title>The Global Catalogue of Microorganisms (GCM) 10K type strain sequencing project: providing services to taxonomists for standard genome sequencing and annotation.</title>
        <authorList>
            <consortium name="The Broad Institute Genomics Platform"/>
            <consortium name="The Broad Institute Genome Sequencing Center for Infectious Disease"/>
            <person name="Wu L."/>
            <person name="Ma J."/>
        </authorList>
    </citation>
    <scope>NUCLEOTIDE SEQUENCE [LARGE SCALE GENOMIC DNA]</scope>
    <source>
        <strain evidence="3">JCM 18055</strain>
    </source>
</reference>
<sequence length="80" mass="8407">MAQPVGEPGPPFLRPVMPVGDRRESARSAPTQVGDRAGVLVAVLRAEVEAAVDRGVVTRGEAEEVLARLAIVVDQAVHGR</sequence>
<dbReference type="EMBL" id="BAABIC010000013">
    <property type="protein sequence ID" value="GAA4697164.1"/>
    <property type="molecule type" value="Genomic_DNA"/>
</dbReference>
<protein>
    <submittedName>
        <fullName evidence="2">Uncharacterized protein</fullName>
    </submittedName>
</protein>
<organism evidence="2 3">
    <name type="scientific">Pseudonocardia yuanmonensis</name>
    <dbReference type="NCBI Taxonomy" id="1095914"/>
    <lineage>
        <taxon>Bacteria</taxon>
        <taxon>Bacillati</taxon>
        <taxon>Actinomycetota</taxon>
        <taxon>Actinomycetes</taxon>
        <taxon>Pseudonocardiales</taxon>
        <taxon>Pseudonocardiaceae</taxon>
        <taxon>Pseudonocardia</taxon>
    </lineage>
</organism>
<evidence type="ECO:0000256" key="1">
    <source>
        <dbReference type="SAM" id="MobiDB-lite"/>
    </source>
</evidence>
<evidence type="ECO:0000313" key="2">
    <source>
        <dbReference type="EMBL" id="GAA4697164.1"/>
    </source>
</evidence>
<gene>
    <name evidence="2" type="ORF">GCM10023215_39150</name>
</gene>
<comment type="caution">
    <text evidence="2">The sequence shown here is derived from an EMBL/GenBank/DDBJ whole genome shotgun (WGS) entry which is preliminary data.</text>
</comment>
<keyword evidence="3" id="KW-1185">Reference proteome</keyword>
<feature type="region of interest" description="Disordered" evidence="1">
    <location>
        <begin position="1"/>
        <end position="31"/>
    </location>
</feature>
<accession>A0ABP8WYN8</accession>
<dbReference type="Proteomes" id="UP001500325">
    <property type="component" value="Unassembled WGS sequence"/>
</dbReference>
<proteinExistence type="predicted"/>
<name>A0ABP8WYN8_9PSEU</name>